<keyword evidence="6" id="KW-0808">Transferase</keyword>
<keyword evidence="1" id="KW-0479">Metal-binding</keyword>
<evidence type="ECO:0000256" key="2">
    <source>
        <dbReference type="ARBA" id="ARBA00022771"/>
    </source>
</evidence>
<dbReference type="Gene3D" id="3.30.40.10">
    <property type="entry name" value="Zinc/RING finger domain, C3HC4 (zinc finger)"/>
    <property type="match status" value="1"/>
</dbReference>
<dbReference type="Proteomes" id="UP001363151">
    <property type="component" value="Unassembled WGS sequence"/>
</dbReference>
<proteinExistence type="predicted"/>
<evidence type="ECO:0000313" key="7">
    <source>
        <dbReference type="Proteomes" id="UP001363151"/>
    </source>
</evidence>
<comment type="caution">
    <text evidence="6">The sequence shown here is derived from an EMBL/GenBank/DDBJ whole genome shotgun (WGS) entry which is preliminary data.</text>
</comment>
<dbReference type="InterPro" id="IPR017907">
    <property type="entry name" value="Znf_RING_CS"/>
</dbReference>
<evidence type="ECO:0000313" key="6">
    <source>
        <dbReference type="EMBL" id="KAK7231160.1"/>
    </source>
</evidence>
<sequence length="305" mass="33018">MDDDDVCVICGVDPSKKASNLTRRTLQTNVSREVRCGHRFCNACVERHIAKKSQFPCPVAGCGAAVRKAQLDARTLEDIEVERDATHRKRVLAVFNATPESFATPRAYDDYLEEVEDAIYALTRGGAAAEAAEKKLSAHAAANADGVAARAAAKIEQDRLAAAEIDDDRAAADAAAAKLRSKRRLDKQAKSDEEKHALAYALGDRADAPVRRPRRHVSAAVLPAPIGRPANPRHVTGDALARRRRAGGWTADLFKQRARDELLAGCDASGLKRKRPPYAHPSGLLFGQRTAPAAHKRAKIVKAET</sequence>
<dbReference type="InterPro" id="IPR001841">
    <property type="entry name" value="Znf_RING"/>
</dbReference>
<dbReference type="PROSITE" id="PS00518">
    <property type="entry name" value="ZF_RING_1"/>
    <property type="match status" value="1"/>
</dbReference>
<keyword evidence="7" id="KW-1185">Reference proteome</keyword>
<keyword evidence="2 4" id="KW-0863">Zinc-finger</keyword>
<dbReference type="InterPro" id="IPR013083">
    <property type="entry name" value="Znf_RING/FYVE/PHD"/>
</dbReference>
<evidence type="ECO:0000256" key="1">
    <source>
        <dbReference type="ARBA" id="ARBA00022723"/>
    </source>
</evidence>
<dbReference type="InterPro" id="IPR015877">
    <property type="entry name" value="MAT1_centre"/>
</dbReference>
<reference evidence="6 7" key="1">
    <citation type="submission" date="2024-03" db="EMBL/GenBank/DDBJ databases">
        <title>Aureococcus anophagefferens CCMP1851 and Kratosvirus quantuckense: Draft genome of a second virus-susceptible host strain in the model system.</title>
        <authorList>
            <person name="Chase E."/>
            <person name="Truchon A.R."/>
            <person name="Schepens W."/>
            <person name="Wilhelm S.W."/>
        </authorList>
    </citation>
    <scope>NUCLEOTIDE SEQUENCE [LARGE SCALE GENOMIC DNA]</scope>
    <source>
        <strain evidence="6 7">CCMP1851</strain>
    </source>
</reference>
<dbReference type="InterPro" id="IPR018957">
    <property type="entry name" value="Znf_C3HC4_RING-type"/>
</dbReference>
<keyword evidence="6" id="KW-0418">Kinase</keyword>
<dbReference type="PANTHER" id="PTHR12683:SF13">
    <property type="entry name" value="CDK-ACTIVATING KINASE ASSEMBLY FACTOR MAT1"/>
    <property type="match status" value="1"/>
</dbReference>
<evidence type="ECO:0000256" key="4">
    <source>
        <dbReference type="PROSITE-ProRule" id="PRU00175"/>
    </source>
</evidence>
<dbReference type="Pfam" id="PF00097">
    <property type="entry name" value="zf-C3HC4"/>
    <property type="match status" value="1"/>
</dbReference>
<dbReference type="SUPFAM" id="SSF57850">
    <property type="entry name" value="RING/U-box"/>
    <property type="match status" value="1"/>
</dbReference>
<keyword evidence="3" id="KW-0862">Zinc</keyword>
<protein>
    <submittedName>
        <fullName evidence="6">Cyclin-dependent protein serine/threonine kinase activator</fullName>
    </submittedName>
</protein>
<evidence type="ECO:0000256" key="3">
    <source>
        <dbReference type="ARBA" id="ARBA00022833"/>
    </source>
</evidence>
<name>A0ABR1FI04_AURAN</name>
<organism evidence="6 7">
    <name type="scientific">Aureococcus anophagefferens</name>
    <name type="common">Harmful bloom alga</name>
    <dbReference type="NCBI Taxonomy" id="44056"/>
    <lineage>
        <taxon>Eukaryota</taxon>
        <taxon>Sar</taxon>
        <taxon>Stramenopiles</taxon>
        <taxon>Ochrophyta</taxon>
        <taxon>Pelagophyceae</taxon>
        <taxon>Pelagomonadales</taxon>
        <taxon>Pelagomonadaceae</taxon>
        <taxon>Aureococcus</taxon>
    </lineage>
</organism>
<gene>
    <name evidence="6" type="primary">TFB3</name>
    <name evidence="6" type="ORF">SO694_00071121</name>
</gene>
<dbReference type="GO" id="GO:0016301">
    <property type="term" value="F:kinase activity"/>
    <property type="evidence" value="ECO:0007669"/>
    <property type="project" value="UniProtKB-KW"/>
</dbReference>
<feature type="domain" description="RING-type" evidence="5">
    <location>
        <begin position="7"/>
        <end position="59"/>
    </location>
</feature>
<dbReference type="PROSITE" id="PS50089">
    <property type="entry name" value="ZF_RING_2"/>
    <property type="match status" value="1"/>
</dbReference>
<accession>A0ABR1FI04</accession>
<dbReference type="EMBL" id="JBBJCI010000419">
    <property type="protein sequence ID" value="KAK7231160.1"/>
    <property type="molecule type" value="Genomic_DNA"/>
</dbReference>
<evidence type="ECO:0000259" key="5">
    <source>
        <dbReference type="PROSITE" id="PS50089"/>
    </source>
</evidence>
<dbReference type="Pfam" id="PF06391">
    <property type="entry name" value="MAT1"/>
    <property type="match status" value="1"/>
</dbReference>
<dbReference type="PANTHER" id="PTHR12683">
    <property type="entry name" value="CDK-ACTIVATING KINASE ASSEMBLY FACTOR MAT1"/>
    <property type="match status" value="1"/>
</dbReference>